<dbReference type="InterPro" id="IPR001018">
    <property type="entry name" value="Beta-lactamase_class-B_CS"/>
</dbReference>
<dbReference type="OrthoDB" id="9769598at2"/>
<dbReference type="GO" id="GO:0008800">
    <property type="term" value="F:beta-lactamase activity"/>
    <property type="evidence" value="ECO:0007669"/>
    <property type="project" value="UniProtKB-EC"/>
</dbReference>
<comment type="catalytic activity">
    <reaction evidence="1">
        <text>a beta-lactam + H2O = a substituted beta-amino acid</text>
        <dbReference type="Rhea" id="RHEA:20401"/>
        <dbReference type="ChEBI" id="CHEBI:15377"/>
        <dbReference type="ChEBI" id="CHEBI:35627"/>
        <dbReference type="ChEBI" id="CHEBI:140347"/>
        <dbReference type="EC" id="3.5.2.6"/>
    </reaction>
</comment>
<gene>
    <name evidence="14" type="ORF">SAMN05446037_101678</name>
</gene>
<evidence type="ECO:0000256" key="6">
    <source>
        <dbReference type="ARBA" id="ARBA00012865"/>
    </source>
</evidence>
<comment type="cofactor">
    <cofactor evidence="2">
        <name>Zn(2+)</name>
        <dbReference type="ChEBI" id="CHEBI:29105"/>
    </cofactor>
</comment>
<dbReference type="GO" id="GO:0042597">
    <property type="term" value="C:periplasmic space"/>
    <property type="evidence" value="ECO:0007669"/>
    <property type="project" value="UniProtKB-SubCell"/>
</dbReference>
<evidence type="ECO:0000256" key="5">
    <source>
        <dbReference type="ARBA" id="ARBA00011245"/>
    </source>
</evidence>
<keyword evidence="10" id="KW-0378">Hydrolase</keyword>
<evidence type="ECO:0000259" key="13">
    <source>
        <dbReference type="SMART" id="SM00849"/>
    </source>
</evidence>
<dbReference type="InterPro" id="IPR050855">
    <property type="entry name" value="NDM-1-like"/>
</dbReference>
<sequence>MKNTVIIVLIGIFMTMGAIGCSSGINMTTQEEKKQINSSPMEEAFPVVEIGGNLYVEEIQEGVYVINHEFPWPGNSMVVEMQSGDIVLVDTPYTPEATEELLNWINKHFGERKLLAINTGFHFDNLGGNQVLVQKDVPVYGSSMTEQLIYEAGEASRELMLSWLNTPESKAFYEAYQKIPYVPPTELFDLAETDLLYFKFGSEEIEVYYPGESHSPDNLVVYFPERSILFGGCMIKSLESKDLGNVADANLQEWPNSVKKVLDRYKDAKAVIPGHGKWGNIDLIKFTLQLCEEKN</sequence>
<dbReference type="Gene3D" id="3.60.15.10">
    <property type="entry name" value="Ribonuclease Z/Hydroxyacylglutathione hydrolase-like"/>
    <property type="match status" value="1"/>
</dbReference>
<dbReference type="GO" id="GO:0017001">
    <property type="term" value="P:antibiotic catabolic process"/>
    <property type="evidence" value="ECO:0007669"/>
    <property type="project" value="InterPro"/>
</dbReference>
<dbReference type="PROSITE" id="PS00744">
    <property type="entry name" value="BETA_LACTAMASE_B_2"/>
    <property type="match status" value="1"/>
</dbReference>
<keyword evidence="9" id="KW-0574">Periplasm</keyword>
<dbReference type="AlphaFoldDB" id="A0A239GFE0"/>
<feature type="domain" description="Metallo-beta-lactamase" evidence="13">
    <location>
        <begin position="73"/>
        <end position="275"/>
    </location>
</feature>
<evidence type="ECO:0000256" key="7">
    <source>
        <dbReference type="ARBA" id="ARBA00022723"/>
    </source>
</evidence>
<evidence type="ECO:0000256" key="3">
    <source>
        <dbReference type="ARBA" id="ARBA00004418"/>
    </source>
</evidence>
<evidence type="ECO:0000313" key="14">
    <source>
        <dbReference type="EMBL" id="SNS67625.1"/>
    </source>
</evidence>
<dbReference type="EMBL" id="FZOJ01000016">
    <property type="protein sequence ID" value="SNS67625.1"/>
    <property type="molecule type" value="Genomic_DNA"/>
</dbReference>
<comment type="subunit">
    <text evidence="5">Monomer.</text>
</comment>
<dbReference type="Pfam" id="PF00753">
    <property type="entry name" value="Lactamase_B"/>
    <property type="match status" value="1"/>
</dbReference>
<protein>
    <recommendedName>
        <fullName evidence="6">beta-lactamase</fullName>
        <ecNumber evidence="6">3.5.2.6</ecNumber>
    </recommendedName>
</protein>
<dbReference type="SUPFAM" id="SSF56281">
    <property type="entry name" value="Metallo-hydrolase/oxidoreductase"/>
    <property type="match status" value="1"/>
</dbReference>
<evidence type="ECO:0000256" key="8">
    <source>
        <dbReference type="ARBA" id="ARBA00022729"/>
    </source>
</evidence>
<dbReference type="InterPro" id="IPR001279">
    <property type="entry name" value="Metallo-B-lactamas"/>
</dbReference>
<dbReference type="PANTHER" id="PTHR42951">
    <property type="entry name" value="METALLO-BETA-LACTAMASE DOMAIN-CONTAINING"/>
    <property type="match status" value="1"/>
</dbReference>
<evidence type="ECO:0000256" key="12">
    <source>
        <dbReference type="ARBA" id="ARBA00023251"/>
    </source>
</evidence>
<evidence type="ECO:0000256" key="1">
    <source>
        <dbReference type="ARBA" id="ARBA00001526"/>
    </source>
</evidence>
<keyword evidence="7" id="KW-0479">Metal-binding</keyword>
<evidence type="ECO:0000256" key="11">
    <source>
        <dbReference type="ARBA" id="ARBA00022833"/>
    </source>
</evidence>
<dbReference type="GO" id="GO:0046677">
    <property type="term" value="P:response to antibiotic"/>
    <property type="evidence" value="ECO:0007669"/>
    <property type="project" value="UniProtKB-KW"/>
</dbReference>
<accession>A0A239GFE0</accession>
<dbReference type="NCBIfam" id="NF033088">
    <property type="entry name" value="bla_subclass_B1"/>
    <property type="match status" value="1"/>
</dbReference>
<name>A0A239GFE0_9FIRM</name>
<evidence type="ECO:0000256" key="2">
    <source>
        <dbReference type="ARBA" id="ARBA00001947"/>
    </source>
</evidence>
<comment type="subcellular location">
    <subcellularLocation>
        <location evidence="3">Periplasm</location>
    </subcellularLocation>
</comment>
<dbReference type="InterPro" id="IPR058199">
    <property type="entry name" value="BlaB//VIM/IMP-1"/>
</dbReference>
<keyword evidence="8" id="KW-0732">Signal</keyword>
<keyword evidence="15" id="KW-1185">Reference proteome</keyword>
<evidence type="ECO:0000256" key="4">
    <source>
        <dbReference type="ARBA" id="ARBA00005250"/>
    </source>
</evidence>
<dbReference type="InterPro" id="IPR036866">
    <property type="entry name" value="RibonucZ/Hydroxyglut_hydro"/>
</dbReference>
<evidence type="ECO:0000313" key="15">
    <source>
        <dbReference type="Proteomes" id="UP000198304"/>
    </source>
</evidence>
<reference evidence="14 15" key="1">
    <citation type="submission" date="2017-06" db="EMBL/GenBank/DDBJ databases">
        <authorList>
            <person name="Kim H.J."/>
            <person name="Triplett B.A."/>
        </authorList>
    </citation>
    <scope>NUCLEOTIDE SEQUENCE [LARGE SCALE GENOMIC DNA]</scope>
    <source>
        <strain evidence="14 15">SCA</strain>
    </source>
</reference>
<dbReference type="RefSeq" id="WP_141131447.1">
    <property type="nucleotide sequence ID" value="NZ_FZOJ01000016.1"/>
</dbReference>
<dbReference type="GO" id="GO:0008270">
    <property type="term" value="F:zinc ion binding"/>
    <property type="evidence" value="ECO:0007669"/>
    <property type="project" value="InterPro"/>
</dbReference>
<keyword evidence="12" id="KW-0046">Antibiotic resistance</keyword>
<organism evidence="14 15">
    <name type="scientific">Anaerovirgula multivorans</name>
    <dbReference type="NCBI Taxonomy" id="312168"/>
    <lineage>
        <taxon>Bacteria</taxon>
        <taxon>Bacillati</taxon>
        <taxon>Bacillota</taxon>
        <taxon>Clostridia</taxon>
        <taxon>Peptostreptococcales</taxon>
        <taxon>Natronincolaceae</taxon>
        <taxon>Anaerovirgula</taxon>
    </lineage>
</organism>
<dbReference type="SMART" id="SM00849">
    <property type="entry name" value="Lactamase_B"/>
    <property type="match status" value="1"/>
</dbReference>
<evidence type="ECO:0000256" key="9">
    <source>
        <dbReference type="ARBA" id="ARBA00022764"/>
    </source>
</evidence>
<proteinExistence type="inferred from homology"/>
<keyword evidence="11" id="KW-0862">Zinc</keyword>
<evidence type="ECO:0000256" key="10">
    <source>
        <dbReference type="ARBA" id="ARBA00022801"/>
    </source>
</evidence>
<dbReference type="EC" id="3.5.2.6" evidence="6"/>
<dbReference type="PANTHER" id="PTHR42951:SF4">
    <property type="entry name" value="ACYL-COENZYME A THIOESTERASE MBLAC2"/>
    <property type="match status" value="1"/>
</dbReference>
<comment type="similarity">
    <text evidence="4">Belongs to the metallo-beta-lactamase superfamily. Class-B beta-lactamase family.</text>
</comment>
<dbReference type="Proteomes" id="UP000198304">
    <property type="component" value="Unassembled WGS sequence"/>
</dbReference>
<dbReference type="PROSITE" id="PS51257">
    <property type="entry name" value="PROKAR_LIPOPROTEIN"/>
    <property type="match status" value="1"/>
</dbReference>